<dbReference type="AlphaFoldDB" id="A0A2T5LV16"/>
<protein>
    <submittedName>
        <fullName evidence="1">Uncharacterized protein</fullName>
    </submittedName>
</protein>
<dbReference type="GeneID" id="63810828"/>
<organism evidence="1 2">
    <name type="scientific">Aspergillus ochraceoroseus IBT 24754</name>
    <dbReference type="NCBI Taxonomy" id="1392256"/>
    <lineage>
        <taxon>Eukaryota</taxon>
        <taxon>Fungi</taxon>
        <taxon>Dikarya</taxon>
        <taxon>Ascomycota</taxon>
        <taxon>Pezizomycotina</taxon>
        <taxon>Eurotiomycetes</taxon>
        <taxon>Eurotiomycetidae</taxon>
        <taxon>Eurotiales</taxon>
        <taxon>Aspergillaceae</taxon>
        <taxon>Aspergillus</taxon>
        <taxon>Aspergillus subgen. Nidulantes</taxon>
    </lineage>
</organism>
<dbReference type="VEuPathDB" id="FungiDB:P175DRAFT_0439174"/>
<reference evidence="1 2" key="1">
    <citation type="journal article" date="2018" name="Proc. Natl. Acad. Sci. U.S.A.">
        <title>Linking secondary metabolites to gene clusters through genome sequencing of six diverse Aspergillus species.</title>
        <authorList>
            <person name="Kaerboelling I."/>
            <person name="Vesth T.C."/>
            <person name="Frisvad J.C."/>
            <person name="Nybo J.L."/>
            <person name="Theobald S."/>
            <person name="Kuo A."/>
            <person name="Bowyer P."/>
            <person name="Matsuda Y."/>
            <person name="Mondo S."/>
            <person name="Lyhne E.K."/>
            <person name="Kogle M.E."/>
            <person name="Clum A."/>
            <person name="Lipzen A."/>
            <person name="Salamov A."/>
            <person name="Ngan C.Y."/>
            <person name="Daum C."/>
            <person name="Chiniquy J."/>
            <person name="Barry K."/>
            <person name="LaButti K."/>
            <person name="Haridas S."/>
            <person name="Simmons B.A."/>
            <person name="Magnuson J.K."/>
            <person name="Mortensen U.H."/>
            <person name="Larsen T.O."/>
            <person name="Grigoriev I.V."/>
            <person name="Baker S.E."/>
            <person name="Andersen M.R."/>
        </authorList>
    </citation>
    <scope>NUCLEOTIDE SEQUENCE [LARGE SCALE GENOMIC DNA]</scope>
    <source>
        <strain evidence="1 2">IBT 24754</strain>
    </source>
</reference>
<evidence type="ECO:0000313" key="2">
    <source>
        <dbReference type="Proteomes" id="UP000244073"/>
    </source>
</evidence>
<dbReference type="OrthoDB" id="422086at2759"/>
<gene>
    <name evidence="1" type="ORF">P175DRAFT_0439174</name>
</gene>
<sequence>GNVKQEEDRENMITFSSWGTPAVRDKAAAQVRRIIIKGLPPSWGAPDKVLSLIHGGLIENVSITPSGNAHVLFCEHSACKAFYDKYPNGIVLDKERKLSVFVDMGTQVDVVSSNLSFNLSVGSTRVVRAVGVDMEITMTNLFEIASANNRRVEKIVDTFVPGCVSAGPLALDRISYDTNICSSLVSSTFVSAASTMQSVSVRLLFVVKNGNIAMFSTLLTRKFWSSSTFAPAAIHSH</sequence>
<dbReference type="EMBL" id="MSFN02000005">
    <property type="protein sequence ID" value="PTU20119.1"/>
    <property type="molecule type" value="Genomic_DNA"/>
</dbReference>
<feature type="non-terminal residue" evidence="1">
    <location>
        <position position="1"/>
    </location>
</feature>
<accession>A0A2T5LV16</accession>
<proteinExistence type="predicted"/>
<name>A0A2T5LV16_9EURO</name>
<dbReference type="Proteomes" id="UP000244073">
    <property type="component" value="Unassembled WGS sequence"/>
</dbReference>
<evidence type="ECO:0000313" key="1">
    <source>
        <dbReference type="EMBL" id="PTU20119.1"/>
    </source>
</evidence>
<dbReference type="RefSeq" id="XP_040751511.1">
    <property type="nucleotide sequence ID" value="XM_040893946.1"/>
</dbReference>
<comment type="caution">
    <text evidence="1">The sequence shown here is derived from an EMBL/GenBank/DDBJ whole genome shotgun (WGS) entry which is preliminary data.</text>
</comment>